<evidence type="ECO:0000313" key="6">
    <source>
        <dbReference type="EMBL" id="RCJ03789.1"/>
    </source>
</evidence>
<dbReference type="EMBL" id="QDHA01000125">
    <property type="protein sequence ID" value="RCJ03789.1"/>
    <property type="molecule type" value="Genomic_DNA"/>
</dbReference>
<gene>
    <name evidence="6" type="ORF">DDK22_35540</name>
</gene>
<dbReference type="CDD" id="cd05466">
    <property type="entry name" value="PBP2_LTTR_substrate"/>
    <property type="match status" value="1"/>
</dbReference>
<keyword evidence="4" id="KW-0804">Transcription</keyword>
<accession>A0A367P7H7</accession>
<dbReference type="Gene3D" id="1.10.10.10">
    <property type="entry name" value="Winged helix-like DNA-binding domain superfamily/Winged helix DNA-binding domain"/>
    <property type="match status" value="1"/>
</dbReference>
<sequence length="293" mass="32331">MTLQQLETFYWIVQLDGFAAAAERLCATQSTVSMRLRELERSLGVELFDRTQRKARLTPRGREVFDYATRILNLSSELSHRVAAPDSVSGTIRIGVAEVVSISWLPALIKRIAKEYPQVRLEIDEALTSDLMNALAQGELDLVLAPGHTHMHDVSAISLGTVDFAWMASPGLAARHIHSPAELAQYPIIGLKPQSFHSAAIDAWFLRDHAHCRYLARCKSMGVAASLAIAGMGVTYLPVPNYQRQLGDGLLEIIEVRNPFDPVEFVAAVSPEHTYSLPSAIAELAQSVSEFQR</sequence>
<keyword evidence="3" id="KW-0238">DNA-binding</keyword>
<comment type="caution">
    <text evidence="6">The sequence shown here is derived from an EMBL/GenBank/DDBJ whole genome shotgun (WGS) entry which is preliminary data.</text>
</comment>
<dbReference type="Gene3D" id="3.40.190.10">
    <property type="entry name" value="Periplasmic binding protein-like II"/>
    <property type="match status" value="2"/>
</dbReference>
<keyword evidence="2" id="KW-0805">Transcription regulation</keyword>
<dbReference type="InterPro" id="IPR036388">
    <property type="entry name" value="WH-like_DNA-bd_sf"/>
</dbReference>
<evidence type="ECO:0000313" key="7">
    <source>
        <dbReference type="Proteomes" id="UP000253501"/>
    </source>
</evidence>
<comment type="similarity">
    <text evidence="1">Belongs to the LysR transcriptional regulatory family.</text>
</comment>
<dbReference type="Proteomes" id="UP000253501">
    <property type="component" value="Unassembled WGS sequence"/>
</dbReference>
<dbReference type="PANTHER" id="PTHR30126:SF77">
    <property type="entry name" value="TRANSCRIPTIONAL REGULATORY PROTEIN"/>
    <property type="match status" value="1"/>
</dbReference>
<evidence type="ECO:0000256" key="1">
    <source>
        <dbReference type="ARBA" id="ARBA00009437"/>
    </source>
</evidence>
<dbReference type="SUPFAM" id="SSF53850">
    <property type="entry name" value="Periplasmic binding protein-like II"/>
    <property type="match status" value="1"/>
</dbReference>
<dbReference type="PROSITE" id="PS50931">
    <property type="entry name" value="HTH_LYSR"/>
    <property type="match status" value="1"/>
</dbReference>
<evidence type="ECO:0000256" key="3">
    <source>
        <dbReference type="ARBA" id="ARBA00023125"/>
    </source>
</evidence>
<dbReference type="Pfam" id="PF00126">
    <property type="entry name" value="HTH_1"/>
    <property type="match status" value="1"/>
</dbReference>
<dbReference type="FunFam" id="1.10.10.10:FF:000001">
    <property type="entry name" value="LysR family transcriptional regulator"/>
    <property type="match status" value="1"/>
</dbReference>
<evidence type="ECO:0000256" key="2">
    <source>
        <dbReference type="ARBA" id="ARBA00023015"/>
    </source>
</evidence>
<evidence type="ECO:0000256" key="4">
    <source>
        <dbReference type="ARBA" id="ARBA00023163"/>
    </source>
</evidence>
<dbReference type="Pfam" id="PF03466">
    <property type="entry name" value="LysR_substrate"/>
    <property type="match status" value="1"/>
</dbReference>
<evidence type="ECO:0000259" key="5">
    <source>
        <dbReference type="PROSITE" id="PS50931"/>
    </source>
</evidence>
<dbReference type="PRINTS" id="PR00039">
    <property type="entry name" value="HTHLYSR"/>
</dbReference>
<dbReference type="InterPro" id="IPR005119">
    <property type="entry name" value="LysR_subst-bd"/>
</dbReference>
<dbReference type="SUPFAM" id="SSF46785">
    <property type="entry name" value="Winged helix' DNA-binding domain"/>
    <property type="match status" value="1"/>
</dbReference>
<name>A0A367P7H7_CUPNE</name>
<dbReference type="GO" id="GO:0000976">
    <property type="term" value="F:transcription cis-regulatory region binding"/>
    <property type="evidence" value="ECO:0007669"/>
    <property type="project" value="TreeGrafter"/>
</dbReference>
<organism evidence="6 7">
    <name type="scientific">Cupriavidus necator</name>
    <name type="common">Alcaligenes eutrophus</name>
    <name type="synonym">Ralstonia eutropha</name>
    <dbReference type="NCBI Taxonomy" id="106590"/>
    <lineage>
        <taxon>Bacteria</taxon>
        <taxon>Pseudomonadati</taxon>
        <taxon>Pseudomonadota</taxon>
        <taxon>Betaproteobacteria</taxon>
        <taxon>Burkholderiales</taxon>
        <taxon>Burkholderiaceae</taxon>
        <taxon>Cupriavidus</taxon>
    </lineage>
</organism>
<protein>
    <submittedName>
        <fullName evidence="6">LysR family transcriptional regulator</fullName>
    </submittedName>
</protein>
<reference evidence="6 7" key="1">
    <citation type="submission" date="2018-04" db="EMBL/GenBank/DDBJ databases">
        <title>Cupriavidus necator CR12 genome sequencing and assembly.</title>
        <authorList>
            <person name="Ben Fekih I."/>
            <person name="Mazhar H.S."/>
            <person name="Bello S.K."/>
            <person name="Rensing C."/>
        </authorList>
    </citation>
    <scope>NUCLEOTIDE SEQUENCE [LARGE SCALE GENOMIC DNA]</scope>
    <source>
        <strain evidence="6 7">CR12</strain>
    </source>
</reference>
<feature type="domain" description="HTH lysR-type" evidence="5">
    <location>
        <begin position="1"/>
        <end position="58"/>
    </location>
</feature>
<dbReference type="InterPro" id="IPR000847">
    <property type="entry name" value="LysR_HTH_N"/>
</dbReference>
<dbReference type="RefSeq" id="WP_114136007.1">
    <property type="nucleotide sequence ID" value="NZ_QDHA01000125.1"/>
</dbReference>
<dbReference type="GO" id="GO:0003700">
    <property type="term" value="F:DNA-binding transcription factor activity"/>
    <property type="evidence" value="ECO:0007669"/>
    <property type="project" value="InterPro"/>
</dbReference>
<dbReference type="InterPro" id="IPR036390">
    <property type="entry name" value="WH_DNA-bd_sf"/>
</dbReference>
<dbReference type="PANTHER" id="PTHR30126">
    <property type="entry name" value="HTH-TYPE TRANSCRIPTIONAL REGULATOR"/>
    <property type="match status" value="1"/>
</dbReference>
<dbReference type="AlphaFoldDB" id="A0A367P7H7"/>
<proteinExistence type="inferred from homology"/>